<proteinExistence type="predicted"/>
<comment type="caution">
    <text evidence="1">The sequence shown here is derived from an EMBL/GenBank/DDBJ whole genome shotgun (WGS) entry which is preliminary data.</text>
</comment>
<name>A0A2C9WI82_MANES</name>
<gene>
    <name evidence="1" type="ORF">MANES_01G005700v8</name>
</gene>
<dbReference type="Proteomes" id="UP000091857">
    <property type="component" value="Chromosome 1"/>
</dbReference>
<dbReference type="AlphaFoldDB" id="A0A2C9WI82"/>
<organism evidence="1 2">
    <name type="scientific">Manihot esculenta</name>
    <name type="common">Cassava</name>
    <name type="synonym">Jatropha manihot</name>
    <dbReference type="NCBI Taxonomy" id="3983"/>
    <lineage>
        <taxon>Eukaryota</taxon>
        <taxon>Viridiplantae</taxon>
        <taxon>Streptophyta</taxon>
        <taxon>Embryophyta</taxon>
        <taxon>Tracheophyta</taxon>
        <taxon>Spermatophyta</taxon>
        <taxon>Magnoliopsida</taxon>
        <taxon>eudicotyledons</taxon>
        <taxon>Gunneridae</taxon>
        <taxon>Pentapetalae</taxon>
        <taxon>rosids</taxon>
        <taxon>fabids</taxon>
        <taxon>Malpighiales</taxon>
        <taxon>Euphorbiaceae</taxon>
        <taxon>Crotonoideae</taxon>
        <taxon>Manihoteae</taxon>
        <taxon>Manihot</taxon>
    </lineage>
</organism>
<evidence type="ECO:0000313" key="2">
    <source>
        <dbReference type="Proteomes" id="UP000091857"/>
    </source>
</evidence>
<protein>
    <submittedName>
        <fullName evidence="1">Uncharacterized protein</fullName>
    </submittedName>
</protein>
<reference evidence="2" key="1">
    <citation type="journal article" date="2016" name="Nat. Biotechnol.">
        <title>Sequencing wild and cultivated cassava and related species reveals extensive interspecific hybridization and genetic diversity.</title>
        <authorList>
            <person name="Bredeson J.V."/>
            <person name="Lyons J.B."/>
            <person name="Prochnik S.E."/>
            <person name="Wu G.A."/>
            <person name="Ha C.M."/>
            <person name="Edsinger-Gonzales E."/>
            <person name="Grimwood J."/>
            <person name="Schmutz J."/>
            <person name="Rabbi I.Y."/>
            <person name="Egesi C."/>
            <person name="Nauluvula P."/>
            <person name="Lebot V."/>
            <person name="Ndunguru J."/>
            <person name="Mkamilo G."/>
            <person name="Bart R.S."/>
            <person name="Setter T.L."/>
            <person name="Gleadow R.M."/>
            <person name="Kulakow P."/>
            <person name="Ferguson M.E."/>
            <person name="Rounsley S."/>
            <person name="Rokhsar D.S."/>
        </authorList>
    </citation>
    <scope>NUCLEOTIDE SEQUENCE [LARGE SCALE GENOMIC DNA]</scope>
    <source>
        <strain evidence="2">cv. AM560-2</strain>
    </source>
</reference>
<keyword evidence="2" id="KW-1185">Reference proteome</keyword>
<dbReference type="EMBL" id="CM004387">
    <property type="protein sequence ID" value="OAY59216.2"/>
    <property type="molecule type" value="Genomic_DNA"/>
</dbReference>
<sequence length="407" mass="45971">MSLNPNPHFTVILIPMQIVKSLSGPSHSHLYNLLLNPKQPSFPSFSSFAKISKTPNPAVFQFLIETFNLSVTQALPLSARHSSLKSLEKAQSVVHFFKNLGVSNSQLQSAARLSPKIIFANPDKTLAPKIKVFQDLGIVGHDLGKLISRSSPILSASLTTKLVPCVEILQKHLLNDKKNKDLVTVLIRCYRIVTCKNPQARLLSSIAYLESCGIVGSQLSFLLINQPRLLACQESVLRNTVSQTLSMGFSAKSRMLVHGLIAVFGSGDKTVERKYGLFRSFGYSEYECREIFGKAPYLLSRSEEKLKLRINFFLNTVKLEKEKLVRYAPILMQSLERRVLPRFRVWEILKSKKFLEEKVRVAMFFSTEEVFVQKFISSFPDEAEELLLAYKGHALLHLQKKKDLDVS</sequence>
<accession>A0A2C9WI82</accession>
<evidence type="ECO:0000313" key="1">
    <source>
        <dbReference type="EMBL" id="OAY59216.2"/>
    </source>
</evidence>